<dbReference type="AlphaFoldDB" id="A0A0B7NBA4"/>
<evidence type="ECO:0000313" key="1">
    <source>
        <dbReference type="EMBL" id="CEP12688.1"/>
    </source>
</evidence>
<dbReference type="EMBL" id="LN728179">
    <property type="protein sequence ID" value="CEP12688.1"/>
    <property type="molecule type" value="Genomic_DNA"/>
</dbReference>
<dbReference type="OrthoDB" id="2277465at2759"/>
<protein>
    <recommendedName>
        <fullName evidence="3">Reverse transcriptase domain-containing protein</fullName>
    </recommendedName>
</protein>
<dbReference type="Gene3D" id="3.30.70.270">
    <property type="match status" value="1"/>
</dbReference>
<accession>A0A0B7NBA4</accession>
<sequence length="219" mass="25652">MYTYIYGYNKNNVNAFVFDSKFDIILGNAWLEQVKPSPDWFPDTWTLTHQNGLDITILKPLNQSQSPTFEHSHQFNHLKVTQDDTGEQWKQEFERLFPYAFKDAITELPPHRNTRDIIVTNPTNATISVPPYRMSPLELKELRRQLNDLEKEDLIVILFVRKANSKDLRMFCDFRALNRITISQKISIPRINECLDLLHKATHFSQIDLTGAFCDIHSL</sequence>
<dbReference type="SUPFAM" id="SSF56672">
    <property type="entry name" value="DNA/RNA polymerases"/>
    <property type="match status" value="1"/>
</dbReference>
<dbReference type="InterPro" id="IPR043502">
    <property type="entry name" value="DNA/RNA_pol_sf"/>
</dbReference>
<reference evidence="1 2" key="1">
    <citation type="submission" date="2014-09" db="EMBL/GenBank/DDBJ databases">
        <authorList>
            <person name="Ellenberger Sabrina"/>
        </authorList>
    </citation>
    <scope>NUCLEOTIDE SEQUENCE [LARGE SCALE GENOMIC DNA]</scope>
    <source>
        <strain evidence="1 2">CBS 412.66</strain>
    </source>
</reference>
<dbReference type="STRING" id="35722.A0A0B7NBA4"/>
<dbReference type="InterPro" id="IPR032567">
    <property type="entry name" value="RTL1-rel"/>
</dbReference>
<proteinExistence type="predicted"/>
<dbReference type="Proteomes" id="UP000054107">
    <property type="component" value="Unassembled WGS sequence"/>
</dbReference>
<name>A0A0B7NBA4_9FUNG</name>
<keyword evidence="2" id="KW-1185">Reference proteome</keyword>
<dbReference type="PANTHER" id="PTHR15503:SF45">
    <property type="entry name" value="RNA-DIRECTED DNA POLYMERASE HOMOLOG"/>
    <property type="match status" value="1"/>
</dbReference>
<evidence type="ECO:0000313" key="2">
    <source>
        <dbReference type="Proteomes" id="UP000054107"/>
    </source>
</evidence>
<dbReference type="PANTHER" id="PTHR15503">
    <property type="entry name" value="LDOC1 RELATED"/>
    <property type="match status" value="1"/>
</dbReference>
<dbReference type="Gene3D" id="3.10.10.10">
    <property type="entry name" value="HIV Type 1 Reverse Transcriptase, subunit A, domain 1"/>
    <property type="match status" value="1"/>
</dbReference>
<dbReference type="InterPro" id="IPR043128">
    <property type="entry name" value="Rev_trsase/Diguanyl_cyclase"/>
</dbReference>
<evidence type="ECO:0008006" key="3">
    <source>
        <dbReference type="Google" id="ProtNLM"/>
    </source>
</evidence>
<organism evidence="1 2">
    <name type="scientific">Parasitella parasitica</name>
    <dbReference type="NCBI Taxonomy" id="35722"/>
    <lineage>
        <taxon>Eukaryota</taxon>
        <taxon>Fungi</taxon>
        <taxon>Fungi incertae sedis</taxon>
        <taxon>Mucoromycota</taxon>
        <taxon>Mucoromycotina</taxon>
        <taxon>Mucoromycetes</taxon>
        <taxon>Mucorales</taxon>
        <taxon>Mucorineae</taxon>
        <taxon>Mucoraceae</taxon>
        <taxon>Parasitella</taxon>
    </lineage>
</organism>
<gene>
    <name evidence="1" type="primary">PARPA_06664.1 scaffold 23155</name>
</gene>